<dbReference type="Pfam" id="PF05922">
    <property type="entry name" value="Inhibitor_I9"/>
    <property type="match status" value="1"/>
</dbReference>
<evidence type="ECO:0000256" key="9">
    <source>
        <dbReference type="PIRSR" id="PIRSR615500-1"/>
    </source>
</evidence>
<feature type="chain" id="PRO_5032577317" description="Subtilisin-like protease" evidence="12">
    <location>
        <begin position="26"/>
        <end position="782"/>
    </location>
</feature>
<dbReference type="InterPro" id="IPR034197">
    <property type="entry name" value="Peptidases_S8_3"/>
</dbReference>
<dbReference type="Pfam" id="PF00082">
    <property type="entry name" value="Peptidase_S8"/>
    <property type="match status" value="1"/>
</dbReference>
<dbReference type="InterPro" id="IPR036852">
    <property type="entry name" value="Peptidase_S8/S53_dom_sf"/>
</dbReference>
<feature type="domain" description="Peptidase S8/S53" evidence="13">
    <location>
        <begin position="137"/>
        <end position="596"/>
    </location>
</feature>
<dbReference type="EMBL" id="JACEFO010002199">
    <property type="protein sequence ID" value="KAF8673889.1"/>
    <property type="molecule type" value="Genomic_DNA"/>
</dbReference>
<dbReference type="InterPro" id="IPR037045">
    <property type="entry name" value="S8pro/Inhibitor_I9_sf"/>
</dbReference>
<evidence type="ECO:0000256" key="10">
    <source>
        <dbReference type="PROSITE-ProRule" id="PRU01240"/>
    </source>
</evidence>
<evidence type="ECO:0000256" key="11">
    <source>
        <dbReference type="SAM" id="MobiDB-lite"/>
    </source>
</evidence>
<dbReference type="GO" id="GO:0006508">
    <property type="term" value="P:proteolysis"/>
    <property type="evidence" value="ECO:0007669"/>
    <property type="project" value="UniProtKB-KW"/>
</dbReference>
<keyword evidence="5 12" id="KW-0732">Signal</keyword>
<evidence type="ECO:0000256" key="1">
    <source>
        <dbReference type="ARBA" id="ARBA00004613"/>
    </source>
</evidence>
<feature type="active site" description="Charge relay system" evidence="9 10">
    <location>
        <position position="144"/>
    </location>
</feature>
<dbReference type="InterPro" id="IPR015500">
    <property type="entry name" value="Peptidase_S8_subtilisin-rel"/>
</dbReference>
<keyword evidence="7 10" id="KW-0720">Serine protease</keyword>
<keyword evidence="6 10" id="KW-0378">Hydrolase</keyword>
<keyword evidence="4 10" id="KW-0645">Protease</keyword>
<dbReference type="InterPro" id="IPR000209">
    <property type="entry name" value="Peptidase_S8/S53_dom"/>
</dbReference>
<dbReference type="Pfam" id="PF17766">
    <property type="entry name" value="fn3_6"/>
    <property type="match status" value="1"/>
</dbReference>
<evidence type="ECO:0000259" key="15">
    <source>
        <dbReference type="Pfam" id="PF05922"/>
    </source>
</evidence>
<dbReference type="CDD" id="cd04852">
    <property type="entry name" value="Peptidases_S8_3"/>
    <property type="match status" value="1"/>
</dbReference>
<keyword evidence="18" id="KW-1185">Reference proteome</keyword>
<dbReference type="Gene3D" id="3.30.70.80">
    <property type="entry name" value="Peptidase S8 propeptide/proteinase inhibitor I9"/>
    <property type="match status" value="1"/>
</dbReference>
<feature type="active site" description="Charge relay system" evidence="9 10">
    <location>
        <position position="547"/>
    </location>
</feature>
<dbReference type="Gene3D" id="3.40.50.200">
    <property type="entry name" value="Peptidase S8/S53 domain"/>
    <property type="match status" value="1"/>
</dbReference>
<dbReference type="CDD" id="cd02120">
    <property type="entry name" value="PA_subtilisin_like"/>
    <property type="match status" value="1"/>
</dbReference>
<dbReference type="PROSITE" id="PS00138">
    <property type="entry name" value="SUBTILASE_SER"/>
    <property type="match status" value="1"/>
</dbReference>
<dbReference type="InterPro" id="IPR041469">
    <property type="entry name" value="Subtilisin-like_FN3"/>
</dbReference>
<feature type="domain" description="Subtilisin-like protease fibronectin type-III" evidence="16">
    <location>
        <begin position="668"/>
        <end position="778"/>
    </location>
</feature>
<evidence type="ECO:0000256" key="7">
    <source>
        <dbReference type="ARBA" id="ARBA00022825"/>
    </source>
</evidence>
<accession>A0A835EAV4</accession>
<evidence type="ECO:0008006" key="19">
    <source>
        <dbReference type="Google" id="ProtNLM"/>
    </source>
</evidence>
<name>A0A835EAV4_9POAL</name>
<feature type="domain" description="Inhibitor I9" evidence="15">
    <location>
        <begin position="33"/>
        <end position="109"/>
    </location>
</feature>
<evidence type="ECO:0000256" key="5">
    <source>
        <dbReference type="ARBA" id="ARBA00022729"/>
    </source>
</evidence>
<sequence length="782" mass="79413">MGNTVTLRALALALAVAAAATTTIAAGEEERKTYIVHMAKSAMPSEYANHGEWYGASLRSVSPASNKMLYSYDTVLHGFSARLTATEAGDLASLDGVLAVLPEARYKLHTTRTPEFLGIAGDGAGAGLFPQSGTAADVVVGVLDTGVWPESPSYSDAGLGEVPSFWKGQCVSGSNFNSSSCNRKLVGARFYSRGYEAAMGPIDTSRESNSPRDDDGHGTHTSSTAAGAAVEHASLFGFAAGTARGMAPRARVAVYKVCWLGGCFSSDILAGMDAAVGDGCGVLSLSLGGGAADYSRDSVAIGAFAAMEQGVLVACSAGNAGPGSSTLSNVAPWITTVGAGTLDRDFPAYVSLGNGKNFTGVSLYSGKPLPSTPLPIIYAANASNSTAGNLCMAGTLSPEKVAGKIVVCDRGVSARVQKGLVVRDAGGAGMVLSNTAANGQELVADAHLLPAAGVGEREGTAIKSYVASVPNPTATIVVAGTQVGVRPSPVVAAFSSRGPNTVTPEILKPDVIAPGVNILAAWTGKVGPTGLAADDRRVGFNIISGTSMSCPHVSGLAALLRSAHPEWSPAAVRSALMTTAYSSYSSGAGAGELLDAATGAAATAFDYGAGHVDPARAVDPGLVYDLGPRDYVDFLCALKYTPAMIAAVARRSKDMACAENEAYSVRRLNYPSFAVAFSTASGEGGGASSAATTVTHTRTLTNVGGAGKYRVSTAAVAGGAAAEGVDVKVEPEELAFTSAGEKKSYTVRFTSRSQPSGTSAFGRLVWSDGKHTVASPIAFTWT</sequence>
<feature type="domain" description="PA" evidence="14">
    <location>
        <begin position="389"/>
        <end position="462"/>
    </location>
</feature>
<keyword evidence="3" id="KW-0964">Secreted</keyword>
<evidence type="ECO:0000256" key="12">
    <source>
        <dbReference type="SAM" id="SignalP"/>
    </source>
</evidence>
<evidence type="ECO:0000256" key="3">
    <source>
        <dbReference type="ARBA" id="ARBA00022525"/>
    </source>
</evidence>
<dbReference type="PANTHER" id="PTHR10795">
    <property type="entry name" value="PROPROTEIN CONVERTASE SUBTILISIN/KEXIN"/>
    <property type="match status" value="1"/>
</dbReference>
<feature type="compositionally biased region" description="Basic and acidic residues" evidence="11">
    <location>
        <begin position="204"/>
        <end position="218"/>
    </location>
</feature>
<dbReference type="Gene3D" id="2.60.40.2310">
    <property type="match status" value="1"/>
</dbReference>
<evidence type="ECO:0000256" key="2">
    <source>
        <dbReference type="ARBA" id="ARBA00011073"/>
    </source>
</evidence>
<dbReference type="FunFam" id="3.40.50.200:FF:000006">
    <property type="entry name" value="Subtilisin-like protease SBT1.5"/>
    <property type="match status" value="1"/>
</dbReference>
<evidence type="ECO:0000313" key="17">
    <source>
        <dbReference type="EMBL" id="KAF8673889.1"/>
    </source>
</evidence>
<feature type="active site" description="Charge relay system" evidence="9 10">
    <location>
        <position position="217"/>
    </location>
</feature>
<evidence type="ECO:0000313" key="18">
    <source>
        <dbReference type="Proteomes" id="UP000636709"/>
    </source>
</evidence>
<dbReference type="PROSITE" id="PS51892">
    <property type="entry name" value="SUBTILASE"/>
    <property type="match status" value="1"/>
</dbReference>
<dbReference type="FunFam" id="3.30.70.80:FF:000003">
    <property type="entry name" value="Subtilisin-like protease SBT1.9"/>
    <property type="match status" value="1"/>
</dbReference>
<feature type="region of interest" description="Disordered" evidence="11">
    <location>
        <begin position="201"/>
        <end position="224"/>
    </location>
</feature>
<dbReference type="GO" id="GO:0005576">
    <property type="term" value="C:extracellular region"/>
    <property type="evidence" value="ECO:0007669"/>
    <property type="project" value="UniProtKB-SubCell"/>
</dbReference>
<dbReference type="InterPro" id="IPR023828">
    <property type="entry name" value="Peptidase_S8_Ser-AS"/>
</dbReference>
<evidence type="ECO:0000256" key="6">
    <source>
        <dbReference type="ARBA" id="ARBA00022801"/>
    </source>
</evidence>
<dbReference type="GO" id="GO:0004252">
    <property type="term" value="F:serine-type endopeptidase activity"/>
    <property type="evidence" value="ECO:0007669"/>
    <property type="project" value="UniProtKB-UniRule"/>
</dbReference>
<feature type="signal peptide" evidence="12">
    <location>
        <begin position="1"/>
        <end position="25"/>
    </location>
</feature>
<evidence type="ECO:0000256" key="4">
    <source>
        <dbReference type="ARBA" id="ARBA00022670"/>
    </source>
</evidence>
<dbReference type="GO" id="GO:0048731">
    <property type="term" value="P:system development"/>
    <property type="evidence" value="ECO:0007669"/>
    <property type="project" value="UniProtKB-ARBA"/>
</dbReference>
<dbReference type="Pfam" id="PF02225">
    <property type="entry name" value="PA"/>
    <property type="match status" value="1"/>
</dbReference>
<dbReference type="Gramene" id="Dexi9B01G0011810.1">
    <property type="protein sequence ID" value="Dexi9B01G0011810.1:cds"/>
    <property type="gene ID" value="Dexi9B01G0011810"/>
</dbReference>
<dbReference type="AlphaFoldDB" id="A0A835EAV4"/>
<comment type="subcellular location">
    <subcellularLocation>
        <location evidence="1">Secreted</location>
    </subcellularLocation>
</comment>
<comment type="caution">
    <text evidence="17">The sequence shown here is derived from an EMBL/GenBank/DDBJ whole genome shotgun (WGS) entry which is preliminary data.</text>
</comment>
<proteinExistence type="inferred from homology"/>
<evidence type="ECO:0000259" key="13">
    <source>
        <dbReference type="Pfam" id="PF00082"/>
    </source>
</evidence>
<evidence type="ECO:0000256" key="8">
    <source>
        <dbReference type="ARBA" id="ARBA00023180"/>
    </source>
</evidence>
<comment type="similarity">
    <text evidence="2 10">Belongs to the peptidase S8 family.</text>
</comment>
<dbReference type="Proteomes" id="UP000636709">
    <property type="component" value="Unassembled WGS sequence"/>
</dbReference>
<dbReference type="PRINTS" id="PR00723">
    <property type="entry name" value="SUBTILISIN"/>
</dbReference>
<dbReference type="FunFam" id="3.50.30.30:FF:000005">
    <property type="entry name" value="subtilisin-like protease SBT1.5"/>
    <property type="match status" value="1"/>
</dbReference>
<dbReference type="InterPro" id="IPR045051">
    <property type="entry name" value="SBT"/>
</dbReference>
<protein>
    <recommendedName>
        <fullName evidence="19">Subtilisin-like protease</fullName>
    </recommendedName>
</protein>
<evidence type="ECO:0000259" key="16">
    <source>
        <dbReference type="Pfam" id="PF17766"/>
    </source>
</evidence>
<dbReference type="SUPFAM" id="SSF52743">
    <property type="entry name" value="Subtilisin-like"/>
    <property type="match status" value="1"/>
</dbReference>
<reference evidence="17" key="1">
    <citation type="submission" date="2020-07" db="EMBL/GenBank/DDBJ databases">
        <title>Genome sequence and genetic diversity analysis of an under-domesticated orphan crop, white fonio (Digitaria exilis).</title>
        <authorList>
            <person name="Bennetzen J.L."/>
            <person name="Chen S."/>
            <person name="Ma X."/>
            <person name="Wang X."/>
            <person name="Yssel A.E.J."/>
            <person name="Chaluvadi S.R."/>
            <person name="Johnson M."/>
            <person name="Gangashetty P."/>
            <person name="Hamidou F."/>
            <person name="Sanogo M.D."/>
            <person name="Zwaenepoel A."/>
            <person name="Wallace J."/>
            <person name="Van De Peer Y."/>
            <person name="Van Deynze A."/>
        </authorList>
    </citation>
    <scope>NUCLEOTIDE SEQUENCE</scope>
    <source>
        <tissue evidence="17">Leaves</tissue>
    </source>
</reference>
<dbReference type="OrthoDB" id="206201at2759"/>
<dbReference type="InterPro" id="IPR003137">
    <property type="entry name" value="PA_domain"/>
</dbReference>
<dbReference type="InterPro" id="IPR010259">
    <property type="entry name" value="S8pro/Inhibitor_I9"/>
</dbReference>
<keyword evidence="8" id="KW-0325">Glycoprotein</keyword>
<gene>
    <name evidence="17" type="ORF">HU200_048336</name>
</gene>
<organism evidence="17 18">
    <name type="scientific">Digitaria exilis</name>
    <dbReference type="NCBI Taxonomy" id="1010633"/>
    <lineage>
        <taxon>Eukaryota</taxon>
        <taxon>Viridiplantae</taxon>
        <taxon>Streptophyta</taxon>
        <taxon>Embryophyta</taxon>
        <taxon>Tracheophyta</taxon>
        <taxon>Spermatophyta</taxon>
        <taxon>Magnoliopsida</taxon>
        <taxon>Liliopsida</taxon>
        <taxon>Poales</taxon>
        <taxon>Poaceae</taxon>
        <taxon>PACMAD clade</taxon>
        <taxon>Panicoideae</taxon>
        <taxon>Panicodae</taxon>
        <taxon>Paniceae</taxon>
        <taxon>Anthephorinae</taxon>
        <taxon>Digitaria</taxon>
    </lineage>
</organism>
<dbReference type="Gene3D" id="3.50.30.30">
    <property type="match status" value="1"/>
</dbReference>
<evidence type="ECO:0000259" key="14">
    <source>
        <dbReference type="Pfam" id="PF02225"/>
    </source>
</evidence>